<keyword evidence="6" id="KW-1185">Reference proteome</keyword>
<keyword evidence="2" id="KW-0560">Oxidoreductase</keyword>
<dbReference type="InterPro" id="IPR036291">
    <property type="entry name" value="NAD(P)-bd_dom_sf"/>
</dbReference>
<dbReference type="RefSeq" id="WP_185319655.1">
    <property type="nucleotide sequence ID" value="NZ_JAARPH010000003.1"/>
</dbReference>
<dbReference type="Gene3D" id="3.40.50.720">
    <property type="entry name" value="NAD(P)-binding Rossmann-like Domain"/>
    <property type="match status" value="1"/>
</dbReference>
<accession>A0A7X1DEM2</accession>
<gene>
    <name evidence="4" type="ORF">HB839_09775</name>
    <name evidence="5" type="ORF">HCB47_09520</name>
</gene>
<protein>
    <submittedName>
        <fullName evidence="5">3-oxoacyl-ACP reductase FabG</fullName>
    </submittedName>
</protein>
<evidence type="ECO:0000256" key="2">
    <source>
        <dbReference type="ARBA" id="ARBA00023002"/>
    </source>
</evidence>
<dbReference type="FunFam" id="3.40.50.720:FF:000084">
    <property type="entry name" value="Short-chain dehydrogenase reductase"/>
    <property type="match status" value="1"/>
</dbReference>
<dbReference type="Proteomes" id="UP000558070">
    <property type="component" value="Unassembled WGS sequence"/>
</dbReference>
<comment type="caution">
    <text evidence="5">The sequence shown here is derived from an EMBL/GenBank/DDBJ whole genome shotgun (WGS) entry which is preliminary data.</text>
</comment>
<comment type="similarity">
    <text evidence="1">Belongs to the short-chain dehydrogenases/reductases (SDR) family.</text>
</comment>
<dbReference type="Pfam" id="PF13561">
    <property type="entry name" value="adh_short_C2"/>
    <property type="match status" value="1"/>
</dbReference>
<dbReference type="PANTHER" id="PTHR48107">
    <property type="entry name" value="NADPH-DEPENDENT ALDEHYDE REDUCTASE-LIKE PROTEIN, CHLOROPLASTIC-RELATED"/>
    <property type="match status" value="1"/>
</dbReference>
<dbReference type="SUPFAM" id="SSF51735">
    <property type="entry name" value="NAD(P)-binding Rossmann-fold domains"/>
    <property type="match status" value="1"/>
</dbReference>
<evidence type="ECO:0000313" key="4">
    <source>
        <dbReference type="EMBL" id="MBC1375813.1"/>
    </source>
</evidence>
<dbReference type="AlphaFoldDB" id="A0A7X1DEM2"/>
<dbReference type="PRINTS" id="PR00080">
    <property type="entry name" value="SDRFAMILY"/>
</dbReference>
<sequence length="243" mass="25567">MTNKRVAFILGGSGGIGKAIAEKLVEQNFTVAVHYSGNKVRAETLVEKIVKAGGEAISVGGDVADEAQMIDAFELITARFGGVDVVINTAGIMKLSPIATLDMEDFDLVQRTNVRGTFVVSKQAALRVRKGGAIINFSTSVTRTSFPAYGAYVASKAAVESLTLILARELRGKDITVNTVAPGPTATPLFLTGKDEKTIENLAKATPLERLGQPDDIAETVAFLAGPARWVNGQTVFTNGGLA</sequence>
<evidence type="ECO:0000256" key="1">
    <source>
        <dbReference type="ARBA" id="ARBA00006484"/>
    </source>
</evidence>
<organism evidence="5 7">
    <name type="scientific">Listeria farberi</name>
    <dbReference type="NCBI Taxonomy" id="2713500"/>
    <lineage>
        <taxon>Bacteria</taxon>
        <taxon>Bacillati</taxon>
        <taxon>Bacillota</taxon>
        <taxon>Bacilli</taxon>
        <taxon>Bacillales</taxon>
        <taxon>Listeriaceae</taxon>
        <taxon>Listeria</taxon>
    </lineage>
</organism>
<dbReference type="Proteomes" id="UP000518829">
    <property type="component" value="Unassembled WGS sequence"/>
</dbReference>
<dbReference type="GO" id="GO:0008206">
    <property type="term" value="P:bile acid metabolic process"/>
    <property type="evidence" value="ECO:0007669"/>
    <property type="project" value="UniProtKB-ARBA"/>
</dbReference>
<reference evidence="6 7" key="1">
    <citation type="submission" date="2020-03" db="EMBL/GenBank/DDBJ databases">
        <title>Soil Listeria distribution.</title>
        <authorList>
            <person name="Liao J."/>
            <person name="Wiedmann M."/>
        </authorList>
    </citation>
    <scope>NUCLEOTIDE SEQUENCE [LARGE SCALE GENOMIC DNA]</scope>
    <source>
        <strain evidence="5 7">FSL L7-0072</strain>
        <strain evidence="4 6">FSL L7-1699</strain>
    </source>
</reference>
<dbReference type="PANTHER" id="PTHR48107:SF7">
    <property type="entry name" value="RE15974P"/>
    <property type="match status" value="1"/>
</dbReference>
<dbReference type="InterPro" id="IPR057326">
    <property type="entry name" value="KR_dom"/>
</dbReference>
<proteinExistence type="inferred from homology"/>
<name>A0A7X1DEM2_9LIST</name>
<evidence type="ECO:0000259" key="3">
    <source>
        <dbReference type="SMART" id="SM00822"/>
    </source>
</evidence>
<evidence type="ECO:0000313" key="6">
    <source>
        <dbReference type="Proteomes" id="UP000518829"/>
    </source>
</evidence>
<evidence type="ECO:0000313" key="5">
    <source>
        <dbReference type="EMBL" id="MBC2287853.1"/>
    </source>
</evidence>
<dbReference type="PRINTS" id="PR00081">
    <property type="entry name" value="GDHRDH"/>
</dbReference>
<dbReference type="InterPro" id="IPR002347">
    <property type="entry name" value="SDR_fam"/>
</dbReference>
<dbReference type="SMART" id="SM00822">
    <property type="entry name" value="PKS_KR"/>
    <property type="match status" value="1"/>
</dbReference>
<dbReference type="EMBL" id="JAARPH010000003">
    <property type="protein sequence ID" value="MBC1375813.1"/>
    <property type="molecule type" value="Genomic_DNA"/>
</dbReference>
<dbReference type="EMBL" id="JAARZO010000003">
    <property type="protein sequence ID" value="MBC2287853.1"/>
    <property type="molecule type" value="Genomic_DNA"/>
</dbReference>
<feature type="domain" description="Ketoreductase" evidence="3">
    <location>
        <begin position="5"/>
        <end position="183"/>
    </location>
</feature>
<evidence type="ECO:0000313" key="7">
    <source>
        <dbReference type="Proteomes" id="UP000558070"/>
    </source>
</evidence>
<dbReference type="GO" id="GO:0016614">
    <property type="term" value="F:oxidoreductase activity, acting on CH-OH group of donors"/>
    <property type="evidence" value="ECO:0007669"/>
    <property type="project" value="UniProtKB-ARBA"/>
</dbReference>